<dbReference type="Proteomes" id="UP001058533">
    <property type="component" value="Chromosome"/>
</dbReference>
<evidence type="ECO:0000259" key="3">
    <source>
        <dbReference type="Pfam" id="PF12849"/>
    </source>
</evidence>
<evidence type="ECO:0000313" key="4">
    <source>
        <dbReference type="EMBL" id="UUL82988.1"/>
    </source>
</evidence>
<dbReference type="PANTHER" id="PTHR30570">
    <property type="entry name" value="PERIPLASMIC PHOSPHATE BINDING COMPONENT OF PHOSPHATE ABC TRANSPORTER"/>
    <property type="match status" value="1"/>
</dbReference>
<keyword evidence="5" id="KW-1185">Reference proteome</keyword>
<protein>
    <submittedName>
        <fullName evidence="4">Substrate-binding domain-containing protein</fullName>
    </submittedName>
</protein>
<feature type="signal peptide" evidence="2">
    <location>
        <begin position="1"/>
        <end position="23"/>
    </location>
</feature>
<dbReference type="RefSeq" id="WP_256506832.1">
    <property type="nucleotide sequence ID" value="NZ_CP101740.1"/>
</dbReference>
<organism evidence="4 5">
    <name type="scientific">Sphingomonas qomolangmaensis</name>
    <dbReference type="NCBI Taxonomy" id="2918765"/>
    <lineage>
        <taxon>Bacteria</taxon>
        <taxon>Pseudomonadati</taxon>
        <taxon>Pseudomonadota</taxon>
        <taxon>Alphaproteobacteria</taxon>
        <taxon>Sphingomonadales</taxon>
        <taxon>Sphingomonadaceae</taxon>
        <taxon>Sphingomonas</taxon>
    </lineage>
</organism>
<proteinExistence type="predicted"/>
<dbReference type="Pfam" id="PF12849">
    <property type="entry name" value="PBP_like_2"/>
    <property type="match status" value="1"/>
</dbReference>
<dbReference type="InterPro" id="IPR024370">
    <property type="entry name" value="PBP_domain"/>
</dbReference>
<evidence type="ECO:0000256" key="2">
    <source>
        <dbReference type="SAM" id="SignalP"/>
    </source>
</evidence>
<evidence type="ECO:0000313" key="5">
    <source>
        <dbReference type="Proteomes" id="UP001058533"/>
    </source>
</evidence>
<dbReference type="InterPro" id="IPR050811">
    <property type="entry name" value="Phosphate_ABC_transporter"/>
</dbReference>
<name>A0ABY5LAC0_9SPHN</name>
<feature type="domain" description="PBP" evidence="3">
    <location>
        <begin position="22"/>
        <end position="300"/>
    </location>
</feature>
<accession>A0ABY5LAC0</accession>
<dbReference type="SUPFAM" id="SSF53850">
    <property type="entry name" value="Periplasmic binding protein-like II"/>
    <property type="match status" value="1"/>
</dbReference>
<dbReference type="EMBL" id="CP101740">
    <property type="protein sequence ID" value="UUL82988.1"/>
    <property type="molecule type" value="Genomic_DNA"/>
</dbReference>
<dbReference type="PROSITE" id="PS51257">
    <property type="entry name" value="PROKAR_LIPOPROTEIN"/>
    <property type="match status" value="1"/>
</dbReference>
<gene>
    <name evidence="4" type="ORF">NMP03_01770</name>
</gene>
<evidence type="ECO:0000256" key="1">
    <source>
        <dbReference type="ARBA" id="ARBA00022729"/>
    </source>
</evidence>
<keyword evidence="1 2" id="KW-0732">Signal</keyword>
<sequence>MLRIVAIASLSALALAACSDSRAARDEIRVVGSSTVYPFTTAVAEQFNNARPDMKSPVIESTGTGAGIKQFCAGIGPQYPDMLNASRRLYRSEYDSCQANGVREILEIQVGIDGIALAESLNGPGLSFTLADIYRAVAANPGGKPNTARLWSEVNPAFPAIPIQVLGPPSTSGTRDAFVELILEPGCKAAVPEAEALEDSDEEAYNAMCTRMRNDSAYVDKGENDNLIVQNLVTNPNAVGIFGFSYLEENAGRLKGSALNGIEPTYETISSGAYPGARPLYLYVKKQHIRPIPGLQSFLDDYVAAWGPDGPLVRKGMIAAPREIRERSAEIVRRGIALDPAVLK</sequence>
<dbReference type="Gene3D" id="3.40.190.10">
    <property type="entry name" value="Periplasmic binding protein-like II"/>
    <property type="match status" value="2"/>
</dbReference>
<feature type="chain" id="PRO_5045818332" evidence="2">
    <location>
        <begin position="24"/>
        <end position="344"/>
    </location>
</feature>
<reference evidence="4" key="1">
    <citation type="submission" date="2022-07" db="EMBL/GenBank/DDBJ databases">
        <title>Sphingomonas sp. nov., a novel bacterium isolated from the north slope of the Mount Everest.</title>
        <authorList>
            <person name="Cui X."/>
            <person name="Liu Y."/>
        </authorList>
    </citation>
    <scope>NUCLEOTIDE SEQUENCE</scope>
    <source>
        <strain evidence="4">S5-59</strain>
    </source>
</reference>
<dbReference type="PANTHER" id="PTHR30570:SF1">
    <property type="entry name" value="PHOSPHATE-BINDING PROTEIN PSTS"/>
    <property type="match status" value="1"/>
</dbReference>